<keyword evidence="2 4" id="KW-0479">Metal-binding</keyword>
<accession>A0ABT2X1C2</accession>
<dbReference type="Gene3D" id="1.10.760.10">
    <property type="entry name" value="Cytochrome c-like domain"/>
    <property type="match status" value="1"/>
</dbReference>
<evidence type="ECO:0000259" key="5">
    <source>
        <dbReference type="PROSITE" id="PS51007"/>
    </source>
</evidence>
<dbReference type="PROSITE" id="PS51007">
    <property type="entry name" value="CYTC"/>
    <property type="match status" value="1"/>
</dbReference>
<dbReference type="EMBL" id="JAOVQO010000005">
    <property type="protein sequence ID" value="MCU9847743.1"/>
    <property type="molecule type" value="Genomic_DNA"/>
</dbReference>
<organism evidence="6 7">
    <name type="scientific">Albidovulum salinarum</name>
    <dbReference type="NCBI Taxonomy" id="2984153"/>
    <lineage>
        <taxon>Bacteria</taxon>
        <taxon>Pseudomonadati</taxon>
        <taxon>Pseudomonadota</taxon>
        <taxon>Alphaproteobacteria</taxon>
        <taxon>Rhodobacterales</taxon>
        <taxon>Paracoccaceae</taxon>
        <taxon>Albidovulum</taxon>
    </lineage>
</organism>
<evidence type="ECO:0000256" key="4">
    <source>
        <dbReference type="PROSITE-ProRule" id="PRU00433"/>
    </source>
</evidence>
<evidence type="ECO:0000313" key="6">
    <source>
        <dbReference type="EMBL" id="MCU9847743.1"/>
    </source>
</evidence>
<dbReference type="Proteomes" id="UP001209535">
    <property type="component" value="Unassembled WGS sequence"/>
</dbReference>
<keyword evidence="1 4" id="KW-0349">Heme</keyword>
<evidence type="ECO:0000256" key="3">
    <source>
        <dbReference type="ARBA" id="ARBA00023004"/>
    </source>
</evidence>
<evidence type="ECO:0000256" key="1">
    <source>
        <dbReference type="ARBA" id="ARBA00022617"/>
    </source>
</evidence>
<dbReference type="InterPro" id="IPR036909">
    <property type="entry name" value="Cyt_c-like_dom_sf"/>
</dbReference>
<feature type="domain" description="Cytochrome c" evidence="5">
    <location>
        <begin position="43"/>
        <end position="129"/>
    </location>
</feature>
<gene>
    <name evidence="6" type="ORF">OEZ60_06955</name>
</gene>
<evidence type="ECO:0000256" key="2">
    <source>
        <dbReference type="ARBA" id="ARBA00022723"/>
    </source>
</evidence>
<keyword evidence="3 4" id="KW-0408">Iron</keyword>
<evidence type="ECO:0000313" key="7">
    <source>
        <dbReference type="Proteomes" id="UP001209535"/>
    </source>
</evidence>
<dbReference type="InterPro" id="IPR009056">
    <property type="entry name" value="Cyt_c-like_dom"/>
</dbReference>
<dbReference type="RefSeq" id="WP_263334517.1">
    <property type="nucleotide sequence ID" value="NZ_JAOVQO010000005.1"/>
</dbReference>
<dbReference type="Pfam" id="PF00034">
    <property type="entry name" value="Cytochrom_C"/>
    <property type="match status" value="1"/>
</dbReference>
<keyword evidence="7" id="KW-1185">Reference proteome</keyword>
<comment type="caution">
    <text evidence="6">The sequence shown here is derived from an EMBL/GenBank/DDBJ whole genome shotgun (WGS) entry which is preliminary data.</text>
</comment>
<protein>
    <submittedName>
        <fullName evidence="6">Cytochrome c</fullName>
    </submittedName>
</protein>
<reference evidence="6 7" key="1">
    <citation type="submission" date="2022-10" db="EMBL/GenBank/DDBJ databases">
        <title>Defluviimonas sp. nov., isolated from ocean surface sediments.</title>
        <authorList>
            <person name="He W."/>
            <person name="Wang L."/>
            <person name="Zhang D.-F."/>
        </authorList>
    </citation>
    <scope>NUCLEOTIDE SEQUENCE [LARGE SCALE GENOMIC DNA]</scope>
    <source>
        <strain evidence="6 7">WL0024</strain>
    </source>
</reference>
<proteinExistence type="predicted"/>
<name>A0ABT2X1C2_9RHOB</name>
<dbReference type="SUPFAM" id="SSF46626">
    <property type="entry name" value="Cytochrome c"/>
    <property type="match status" value="1"/>
</dbReference>
<sequence>MRNLIILGAVVAVGLGYWVFTRSASETGATAGQEAVVMPDLAGELVAGQRGFAAKCASCHGEALTGVEAKGPPLLHPYYEPGHHGDEAFVRAVRQGARAHHWSFGDMAPVEGLTDADIAAITGYVRAVQKANGIF</sequence>